<protein>
    <submittedName>
        <fullName evidence="3">Tetratricopeptide repeat protein</fullName>
    </submittedName>
</protein>
<sequence>MVEDRIDLAMLLQHPGPFDTRYPRLSWLPDGPRLKDVRVLMEQIEALRGQPRETWPSPDALAEPLRSLGAELEYPSWYALARLAYLEAVDVYRAAGTEVADDFLNDYRRTLHSLGHVLEELERHEEMLPVIQEKQVMSVRLAVVDASALDLANDARAEVISTLVRLKRHDEALDSAAEAVGEIRRQPDSGPVRTKGYTLAHALAQYADCLTSVGRFDEAVDAATEAENIWRGYNDAGDEPDWFIMSRLAEALGRLGEAFAQVGRYEEAYAAFVELVEMGRRSVDADDDFSGLRILADTLSNVAVSLRWSGRYREAVAAGEEAVRHERALAARALDRQHRFERLFPAWWEEDFDAGDQPVGRGLFEDGGLSEVNDLFDDDELDEDFIEGIECDDERRDNHAADFRAKAREGELSLCVSLNHLGIDLHDLNRVEEALAANSEAVEIARRHEDAAELALALNNTSCVLADLDRQEEAVEAAREAVALLTALVPADPDKHEQTLALALHTLCGSVSDLEEALSVSLRCLAIYRRLYGLDPHPLAGYLAFALTDHGLIRSRRGEHAEALAATVESVEMHRRLAARHPARYSHGHANALLNLAEVRLADGAYAEGRAAAEEAVALYQSLAAALPEAHEHHLAHARSVLRRLT</sequence>
<dbReference type="InterPro" id="IPR011990">
    <property type="entry name" value="TPR-like_helical_dom_sf"/>
</dbReference>
<dbReference type="PANTHER" id="PTHR19959">
    <property type="entry name" value="KINESIN LIGHT CHAIN"/>
    <property type="match status" value="1"/>
</dbReference>
<feature type="repeat" description="TPR" evidence="1">
    <location>
        <begin position="249"/>
        <end position="282"/>
    </location>
</feature>
<comment type="caution">
    <text evidence="3">The sequence shown here is derived from an EMBL/GenBank/DDBJ whole genome shotgun (WGS) entry which is preliminary data.</text>
</comment>
<dbReference type="InterPro" id="IPR026000">
    <property type="entry name" value="Apc5_dom"/>
</dbReference>
<dbReference type="PANTHER" id="PTHR19959:SF119">
    <property type="entry name" value="FUNGAL LIPASE-LIKE DOMAIN-CONTAINING PROTEIN"/>
    <property type="match status" value="1"/>
</dbReference>
<dbReference type="Gene3D" id="1.25.40.10">
    <property type="entry name" value="Tetratricopeptide repeat domain"/>
    <property type="match status" value="4"/>
</dbReference>
<evidence type="ECO:0000259" key="2">
    <source>
        <dbReference type="Pfam" id="PF12862"/>
    </source>
</evidence>
<keyword evidence="1" id="KW-0802">TPR repeat</keyword>
<evidence type="ECO:0000313" key="3">
    <source>
        <dbReference type="EMBL" id="MFC4011666.1"/>
    </source>
</evidence>
<feature type="domain" description="Anaphase-promoting complex subunit 5" evidence="2">
    <location>
        <begin position="258"/>
        <end position="284"/>
    </location>
</feature>
<feature type="domain" description="Anaphase-promoting complex subunit 5" evidence="2">
    <location>
        <begin position="590"/>
        <end position="621"/>
    </location>
</feature>
<accession>A0ABV8GG03</accession>
<proteinExistence type="predicted"/>
<dbReference type="Pfam" id="PF12862">
    <property type="entry name" value="ANAPC5"/>
    <property type="match status" value="3"/>
</dbReference>
<dbReference type="SUPFAM" id="SSF48452">
    <property type="entry name" value="TPR-like"/>
    <property type="match status" value="3"/>
</dbReference>
<evidence type="ECO:0000256" key="1">
    <source>
        <dbReference type="PROSITE-ProRule" id="PRU00339"/>
    </source>
</evidence>
<dbReference type="PROSITE" id="PS50005">
    <property type="entry name" value="TPR"/>
    <property type="match status" value="1"/>
</dbReference>
<organism evidence="3 4">
    <name type="scientific">Nonomuraea purpurea</name>
    <dbReference type="NCBI Taxonomy" id="1849276"/>
    <lineage>
        <taxon>Bacteria</taxon>
        <taxon>Bacillati</taxon>
        <taxon>Actinomycetota</taxon>
        <taxon>Actinomycetes</taxon>
        <taxon>Streptosporangiales</taxon>
        <taxon>Streptosporangiaceae</taxon>
        <taxon>Nonomuraea</taxon>
    </lineage>
</organism>
<dbReference type="SMART" id="SM00028">
    <property type="entry name" value="TPR"/>
    <property type="match status" value="7"/>
</dbReference>
<evidence type="ECO:0000313" key="4">
    <source>
        <dbReference type="Proteomes" id="UP001595851"/>
    </source>
</evidence>
<dbReference type="RefSeq" id="WP_379531609.1">
    <property type="nucleotide sequence ID" value="NZ_JBHSBI010000017.1"/>
</dbReference>
<reference evidence="4" key="1">
    <citation type="journal article" date="2019" name="Int. J. Syst. Evol. Microbiol.">
        <title>The Global Catalogue of Microorganisms (GCM) 10K type strain sequencing project: providing services to taxonomists for standard genome sequencing and annotation.</title>
        <authorList>
            <consortium name="The Broad Institute Genomics Platform"/>
            <consortium name="The Broad Institute Genome Sequencing Center for Infectious Disease"/>
            <person name="Wu L."/>
            <person name="Ma J."/>
        </authorList>
    </citation>
    <scope>NUCLEOTIDE SEQUENCE [LARGE SCALE GENOMIC DNA]</scope>
    <source>
        <strain evidence="4">TBRC 1276</strain>
    </source>
</reference>
<dbReference type="InterPro" id="IPR019734">
    <property type="entry name" value="TPR_rpt"/>
</dbReference>
<name>A0ABV8GG03_9ACTN</name>
<gene>
    <name evidence="3" type="ORF">ACFOY2_30850</name>
</gene>
<keyword evidence="4" id="KW-1185">Reference proteome</keyword>
<dbReference type="Pfam" id="PF13374">
    <property type="entry name" value="TPR_10"/>
    <property type="match status" value="1"/>
</dbReference>
<dbReference type="EMBL" id="JBHSBI010000017">
    <property type="protein sequence ID" value="MFC4011666.1"/>
    <property type="molecule type" value="Genomic_DNA"/>
</dbReference>
<dbReference type="Proteomes" id="UP001595851">
    <property type="component" value="Unassembled WGS sequence"/>
</dbReference>
<feature type="domain" description="Anaphase-promoting complex subunit 5" evidence="2">
    <location>
        <begin position="411"/>
        <end position="459"/>
    </location>
</feature>